<dbReference type="AlphaFoldDB" id="A0AAD7JKA0"/>
<name>A0AAD7JKA0_9AGAR</name>
<evidence type="ECO:0000313" key="4">
    <source>
        <dbReference type="Proteomes" id="UP001215598"/>
    </source>
</evidence>
<feature type="region of interest" description="Disordered" evidence="1">
    <location>
        <begin position="139"/>
        <end position="172"/>
    </location>
</feature>
<accession>A0AAD7JKA0</accession>
<evidence type="ECO:0000256" key="1">
    <source>
        <dbReference type="SAM" id="MobiDB-lite"/>
    </source>
</evidence>
<reference evidence="3" key="1">
    <citation type="submission" date="2023-03" db="EMBL/GenBank/DDBJ databases">
        <title>Massive genome expansion in bonnet fungi (Mycena s.s.) driven by repeated elements and novel gene families across ecological guilds.</title>
        <authorList>
            <consortium name="Lawrence Berkeley National Laboratory"/>
            <person name="Harder C.B."/>
            <person name="Miyauchi S."/>
            <person name="Viragh M."/>
            <person name="Kuo A."/>
            <person name="Thoen E."/>
            <person name="Andreopoulos B."/>
            <person name="Lu D."/>
            <person name="Skrede I."/>
            <person name="Drula E."/>
            <person name="Henrissat B."/>
            <person name="Morin E."/>
            <person name="Kohler A."/>
            <person name="Barry K."/>
            <person name="LaButti K."/>
            <person name="Morin E."/>
            <person name="Salamov A."/>
            <person name="Lipzen A."/>
            <person name="Mereny Z."/>
            <person name="Hegedus B."/>
            <person name="Baldrian P."/>
            <person name="Stursova M."/>
            <person name="Weitz H."/>
            <person name="Taylor A."/>
            <person name="Grigoriev I.V."/>
            <person name="Nagy L.G."/>
            <person name="Martin F."/>
            <person name="Kauserud H."/>
        </authorList>
    </citation>
    <scope>NUCLEOTIDE SEQUENCE</scope>
    <source>
        <strain evidence="3">CBHHK182m</strain>
    </source>
</reference>
<feature type="compositionally biased region" description="Low complexity" evidence="1">
    <location>
        <begin position="139"/>
        <end position="161"/>
    </location>
</feature>
<gene>
    <name evidence="3" type="ORF">B0H16DRAFT_1522228</name>
</gene>
<proteinExistence type="predicted"/>
<evidence type="ECO:0000313" key="3">
    <source>
        <dbReference type="EMBL" id="KAJ7766689.1"/>
    </source>
</evidence>
<dbReference type="EMBL" id="JARKIB010000023">
    <property type="protein sequence ID" value="KAJ7766689.1"/>
    <property type="molecule type" value="Genomic_DNA"/>
</dbReference>
<comment type="caution">
    <text evidence="3">The sequence shown here is derived from an EMBL/GenBank/DDBJ whole genome shotgun (WGS) entry which is preliminary data.</text>
</comment>
<keyword evidence="2" id="KW-0732">Signal</keyword>
<feature type="compositionally biased region" description="Polar residues" evidence="1">
    <location>
        <begin position="162"/>
        <end position="172"/>
    </location>
</feature>
<feature type="signal peptide" evidence="2">
    <location>
        <begin position="1"/>
        <end position="19"/>
    </location>
</feature>
<sequence>MALFALWLSVIALSSIAAADSETSVIVPFADPQPISADILGVDGQGRTTWQLHQGAFTGTWTDPQGSFPGTATLVEGADYASYTYSVSDPEGFVLGGECSIGAGVAVCVAAESGQDGAATATETDSVTAFGLQIAATAVPTSPPSGSSASAKNSGSTSGASPPSNTQPSSSVRTSASNICTLAGLLLAYYLL</sequence>
<feature type="chain" id="PRO_5042280085" evidence="2">
    <location>
        <begin position="20"/>
        <end position="192"/>
    </location>
</feature>
<evidence type="ECO:0000256" key="2">
    <source>
        <dbReference type="SAM" id="SignalP"/>
    </source>
</evidence>
<dbReference type="Proteomes" id="UP001215598">
    <property type="component" value="Unassembled WGS sequence"/>
</dbReference>
<protein>
    <submittedName>
        <fullName evidence="3">Uncharacterized protein</fullName>
    </submittedName>
</protein>
<keyword evidence="4" id="KW-1185">Reference proteome</keyword>
<organism evidence="3 4">
    <name type="scientific">Mycena metata</name>
    <dbReference type="NCBI Taxonomy" id="1033252"/>
    <lineage>
        <taxon>Eukaryota</taxon>
        <taxon>Fungi</taxon>
        <taxon>Dikarya</taxon>
        <taxon>Basidiomycota</taxon>
        <taxon>Agaricomycotina</taxon>
        <taxon>Agaricomycetes</taxon>
        <taxon>Agaricomycetidae</taxon>
        <taxon>Agaricales</taxon>
        <taxon>Marasmiineae</taxon>
        <taxon>Mycenaceae</taxon>
        <taxon>Mycena</taxon>
    </lineage>
</organism>